<accession>A0A6A5K5J2</accession>
<dbReference type="EMBL" id="ML975432">
    <property type="protein sequence ID" value="KAF1829652.1"/>
    <property type="molecule type" value="Genomic_DNA"/>
</dbReference>
<gene>
    <name evidence="1" type="ORF">BDW02DRAFT_509431</name>
</gene>
<name>A0A6A5K5J2_9PLEO</name>
<feature type="non-terminal residue" evidence="1">
    <location>
        <position position="81"/>
    </location>
</feature>
<sequence>MEFKEQFGEWSMELLSASDWKIRKALKELFRAQGVYIPLNAKETITEQLFAIFKLDTCPVWPEEELALAMVDPNFKCRQMA</sequence>
<dbReference type="Proteomes" id="UP000800040">
    <property type="component" value="Unassembled WGS sequence"/>
</dbReference>
<dbReference type="OrthoDB" id="3780108at2759"/>
<dbReference type="AlphaFoldDB" id="A0A6A5K5J2"/>
<evidence type="ECO:0000313" key="1">
    <source>
        <dbReference type="EMBL" id="KAF1829652.1"/>
    </source>
</evidence>
<keyword evidence="2" id="KW-1185">Reference proteome</keyword>
<evidence type="ECO:0000313" key="2">
    <source>
        <dbReference type="Proteomes" id="UP000800040"/>
    </source>
</evidence>
<proteinExistence type="predicted"/>
<organism evidence="1 2">
    <name type="scientific">Decorospora gaudefroyi</name>
    <dbReference type="NCBI Taxonomy" id="184978"/>
    <lineage>
        <taxon>Eukaryota</taxon>
        <taxon>Fungi</taxon>
        <taxon>Dikarya</taxon>
        <taxon>Ascomycota</taxon>
        <taxon>Pezizomycotina</taxon>
        <taxon>Dothideomycetes</taxon>
        <taxon>Pleosporomycetidae</taxon>
        <taxon>Pleosporales</taxon>
        <taxon>Pleosporineae</taxon>
        <taxon>Pleosporaceae</taxon>
        <taxon>Decorospora</taxon>
    </lineage>
</organism>
<reference evidence="1" key="1">
    <citation type="submission" date="2020-01" db="EMBL/GenBank/DDBJ databases">
        <authorList>
            <consortium name="DOE Joint Genome Institute"/>
            <person name="Haridas S."/>
            <person name="Albert R."/>
            <person name="Binder M."/>
            <person name="Bloem J."/>
            <person name="Labutti K."/>
            <person name="Salamov A."/>
            <person name="Andreopoulos B."/>
            <person name="Baker S.E."/>
            <person name="Barry K."/>
            <person name="Bills G."/>
            <person name="Bluhm B.H."/>
            <person name="Cannon C."/>
            <person name="Castanera R."/>
            <person name="Culley D.E."/>
            <person name="Daum C."/>
            <person name="Ezra D."/>
            <person name="Gonzalez J.B."/>
            <person name="Henrissat B."/>
            <person name="Kuo A."/>
            <person name="Liang C."/>
            <person name="Lipzen A."/>
            <person name="Lutzoni F."/>
            <person name="Magnuson J."/>
            <person name="Mondo S."/>
            <person name="Nolan M."/>
            <person name="Ohm R."/>
            <person name="Pangilinan J."/>
            <person name="Park H.-J."/>
            <person name="Ramirez L."/>
            <person name="Alfaro M."/>
            <person name="Sun H."/>
            <person name="Tritt A."/>
            <person name="Yoshinaga Y."/>
            <person name="Zwiers L.-H."/>
            <person name="Turgeon B.G."/>
            <person name="Goodwin S.B."/>
            <person name="Spatafora J.W."/>
            <person name="Crous P.W."/>
            <person name="Grigoriev I.V."/>
        </authorList>
    </citation>
    <scope>NUCLEOTIDE SEQUENCE</scope>
    <source>
        <strain evidence="1">P77</strain>
    </source>
</reference>
<protein>
    <submittedName>
        <fullName evidence="1">Uncharacterized protein</fullName>
    </submittedName>
</protein>